<dbReference type="STRING" id="1004.SAMN05661012_04831"/>
<reference evidence="3 5" key="2">
    <citation type="submission" date="2023-11" db="EMBL/GenBank/DDBJ databases">
        <title>MicrobeMod: A computational toolkit for identifying prokaryotic methylation and restriction-modification with nanopore sequencing.</title>
        <authorList>
            <person name="Crits-Christoph A."/>
            <person name="Kang S.C."/>
            <person name="Lee H."/>
            <person name="Ostrov N."/>
        </authorList>
    </citation>
    <scope>NUCLEOTIDE SEQUENCE [LARGE SCALE GENOMIC DNA]</scope>
    <source>
        <strain evidence="3 5">ATCC 23090</strain>
    </source>
</reference>
<evidence type="ECO:0000313" key="3">
    <source>
        <dbReference type="EMBL" id="WQG92193.1"/>
    </source>
</evidence>
<dbReference type="EMBL" id="FPIZ01000018">
    <property type="protein sequence ID" value="SFW79782.1"/>
    <property type="molecule type" value="Genomic_DNA"/>
</dbReference>
<keyword evidence="5" id="KW-1185">Reference proteome</keyword>
<evidence type="ECO:0000256" key="1">
    <source>
        <dbReference type="SAM" id="SignalP"/>
    </source>
</evidence>
<evidence type="ECO:0000313" key="2">
    <source>
        <dbReference type="EMBL" id="SFW79782.1"/>
    </source>
</evidence>
<dbReference type="RefSeq" id="WP_143150851.1">
    <property type="nucleotide sequence ID" value="NZ_CP139972.1"/>
</dbReference>
<feature type="chain" id="PRO_5012385511" evidence="1">
    <location>
        <begin position="21"/>
        <end position="397"/>
    </location>
</feature>
<proteinExistence type="predicted"/>
<protein>
    <submittedName>
        <fullName evidence="2">Uncharacterized protein</fullName>
    </submittedName>
</protein>
<evidence type="ECO:0000313" key="4">
    <source>
        <dbReference type="Proteomes" id="UP000183788"/>
    </source>
</evidence>
<dbReference type="EMBL" id="CP140154">
    <property type="protein sequence ID" value="WQG92193.1"/>
    <property type="molecule type" value="Genomic_DNA"/>
</dbReference>
<keyword evidence="1" id="KW-0732">Signal</keyword>
<dbReference type="OrthoDB" id="9808753at2"/>
<organism evidence="2 4">
    <name type="scientific">Chitinophaga sancti</name>
    <dbReference type="NCBI Taxonomy" id="1004"/>
    <lineage>
        <taxon>Bacteria</taxon>
        <taxon>Pseudomonadati</taxon>
        <taxon>Bacteroidota</taxon>
        <taxon>Chitinophagia</taxon>
        <taxon>Chitinophagales</taxon>
        <taxon>Chitinophagaceae</taxon>
        <taxon>Chitinophaga</taxon>
    </lineage>
</organism>
<gene>
    <name evidence="2" type="ORF">SAMN05661012_04831</name>
    <name evidence="3" type="ORF">SR876_11815</name>
</gene>
<sequence length="397" mass="43557">MKSILLVLTLMCTVVFSSRAQYYNDVVSAHFNAPQNVNGIKIKTNLPFIEGVAMPTIMIEGYDYNKGKGGPIDLKLTWYVYENKFNSATVSSSGMVNPPVTLANENGKVSIFLDYKAYYMRFHIRAYAKGLSRDTVTSFMGWTVVDSTLIPEATNVTRVSYKNAFTGIVNLQDSITATNGKLGINTLSPRAPLDVATVANDTISSVLGRLTEGNTVGDGTYLGVKTFKANADYIPSFGLISKYGGTLNCGIIFNKGTSVAGYLTFLTNTGIEQMRLDANGNLLIGVKTAGAFKLAVAGTIGAKKLTITQSGWADYVFHPDYKLPSLAEVEAHIQANHRLPEIPSEKEIYEKGLDVAEMQKLQMQKIEELTLYLIEEHKANLKLQEEVAELKKKLENK</sequence>
<name>A0A1K1S636_9BACT</name>
<dbReference type="Proteomes" id="UP000183788">
    <property type="component" value="Unassembled WGS sequence"/>
</dbReference>
<dbReference type="Proteomes" id="UP001326715">
    <property type="component" value="Chromosome"/>
</dbReference>
<reference evidence="2 4" key="1">
    <citation type="submission" date="2016-11" db="EMBL/GenBank/DDBJ databases">
        <authorList>
            <person name="Jaros S."/>
            <person name="Januszkiewicz K."/>
            <person name="Wedrychowicz H."/>
        </authorList>
    </citation>
    <scope>NUCLEOTIDE SEQUENCE [LARGE SCALE GENOMIC DNA]</scope>
    <source>
        <strain evidence="2 4">DSM 784</strain>
    </source>
</reference>
<feature type="signal peptide" evidence="1">
    <location>
        <begin position="1"/>
        <end position="20"/>
    </location>
</feature>
<accession>A0A1K1S636</accession>
<dbReference type="AlphaFoldDB" id="A0A1K1S636"/>
<evidence type="ECO:0000313" key="5">
    <source>
        <dbReference type="Proteomes" id="UP001326715"/>
    </source>
</evidence>